<dbReference type="AlphaFoldDB" id="A0A7M2X3G1"/>
<feature type="transmembrane region" description="Helical" evidence="1">
    <location>
        <begin position="179"/>
        <end position="199"/>
    </location>
</feature>
<feature type="transmembrane region" description="Helical" evidence="1">
    <location>
        <begin position="21"/>
        <end position="40"/>
    </location>
</feature>
<evidence type="ECO:0000256" key="1">
    <source>
        <dbReference type="SAM" id="Phobius"/>
    </source>
</evidence>
<feature type="transmembrane region" description="Helical" evidence="1">
    <location>
        <begin position="118"/>
        <end position="139"/>
    </location>
</feature>
<accession>A0A7M2X3G1</accession>
<name>A0A7M2X3G1_9BACT</name>
<organism evidence="2 3">
    <name type="scientific">Humisphaera borealis</name>
    <dbReference type="NCBI Taxonomy" id="2807512"/>
    <lineage>
        <taxon>Bacteria</taxon>
        <taxon>Pseudomonadati</taxon>
        <taxon>Planctomycetota</taxon>
        <taxon>Phycisphaerae</taxon>
        <taxon>Tepidisphaerales</taxon>
        <taxon>Tepidisphaeraceae</taxon>
        <taxon>Humisphaera</taxon>
    </lineage>
</organism>
<feature type="transmembrane region" description="Helical" evidence="1">
    <location>
        <begin position="151"/>
        <end position="172"/>
    </location>
</feature>
<dbReference type="KEGG" id="hbs:IPV69_13005"/>
<dbReference type="Proteomes" id="UP000593765">
    <property type="component" value="Chromosome"/>
</dbReference>
<keyword evidence="3" id="KW-1185">Reference proteome</keyword>
<feature type="transmembrane region" description="Helical" evidence="1">
    <location>
        <begin position="60"/>
        <end position="85"/>
    </location>
</feature>
<dbReference type="RefSeq" id="WP_206295547.1">
    <property type="nucleotide sequence ID" value="NZ_CP063458.1"/>
</dbReference>
<keyword evidence="1" id="KW-1133">Transmembrane helix</keyword>
<protein>
    <submittedName>
        <fullName evidence="2">ABC transporter permease</fullName>
    </submittedName>
</protein>
<feature type="transmembrane region" description="Helical" evidence="1">
    <location>
        <begin position="350"/>
        <end position="372"/>
    </location>
</feature>
<evidence type="ECO:0000313" key="3">
    <source>
        <dbReference type="Proteomes" id="UP000593765"/>
    </source>
</evidence>
<keyword evidence="1" id="KW-0812">Transmembrane</keyword>
<proteinExistence type="predicted"/>
<gene>
    <name evidence="2" type="ORF">IPV69_13005</name>
</gene>
<sequence length="376" mass="42929">MNQTIAILVDAYRELNARKMFWISVILSGLFIGAFALFGADETKLSFLWFDWPMPMARTFYKVYLLKLALVTIWLTWAAVILALVSTASIFPDFIASGSIDLYLSRPIGRLRLFLTKYLAALLFVILQATIFSICAYFVVGIRAGEWKPSLFLAIPLITIFYSYLYSACVLLGMWTRSAIAALLLTILFWLLLFGLHFAEYGVLYMKLQLNASAAIQDQLVADADTELVEIRERKSVLNMFGTQESGVREKRELAVKKGKELRESAVSWNRWHDILFAAKTVLPKTSETVSLLDRKLFETDELASLDEEMRNQRRARRPRIGDNEMSLRMRAEREAQMGVQHEALTRSPVWVIGTSLAFEVVVLGIAAWVFCRRDY</sequence>
<dbReference type="EMBL" id="CP063458">
    <property type="protein sequence ID" value="QOV92215.1"/>
    <property type="molecule type" value="Genomic_DNA"/>
</dbReference>
<reference evidence="2 3" key="1">
    <citation type="submission" date="2020-10" db="EMBL/GenBank/DDBJ databases">
        <title>Wide distribution of Phycisphaera-like planctomycetes from WD2101 soil group in peatlands and genome analysis of the first cultivated representative.</title>
        <authorList>
            <person name="Dedysh S.N."/>
            <person name="Beletsky A.V."/>
            <person name="Ivanova A."/>
            <person name="Kulichevskaya I.S."/>
            <person name="Suzina N.E."/>
            <person name="Philippov D.A."/>
            <person name="Rakitin A.L."/>
            <person name="Mardanov A.V."/>
            <person name="Ravin N.V."/>
        </authorList>
    </citation>
    <scope>NUCLEOTIDE SEQUENCE [LARGE SCALE GENOMIC DNA]</scope>
    <source>
        <strain evidence="2 3">M1803</strain>
    </source>
</reference>
<evidence type="ECO:0000313" key="2">
    <source>
        <dbReference type="EMBL" id="QOV92215.1"/>
    </source>
</evidence>
<keyword evidence="1" id="KW-0472">Membrane</keyword>